<proteinExistence type="predicted"/>
<dbReference type="PANTHER" id="PTHR17985:SF8">
    <property type="entry name" value="TRANSPORT AND GOLGI ORGANIZATION PROTEIN 2 HOMOLOG"/>
    <property type="match status" value="1"/>
</dbReference>
<sequence>MEGREGGTWLGLSSSGKIASLLNILQPREEATKNQKDLASRGYLVVNYLRDDVMTAQGKDLPEILLKSLSRIFVTTANGTYGTRTTTIVLVGEDDKAVFHERTMRVPINPTNPVWDDVVLYHDLSPPRPQ</sequence>
<organism evidence="1">
    <name type="scientific">Hyalella azteca</name>
    <name type="common">Amphipod</name>
    <dbReference type="NCBI Taxonomy" id="294128"/>
    <lineage>
        <taxon>Eukaryota</taxon>
        <taxon>Metazoa</taxon>
        <taxon>Ecdysozoa</taxon>
        <taxon>Arthropoda</taxon>
        <taxon>Crustacea</taxon>
        <taxon>Multicrustacea</taxon>
        <taxon>Malacostraca</taxon>
        <taxon>Eumalacostraca</taxon>
        <taxon>Peracarida</taxon>
        <taxon>Amphipoda</taxon>
        <taxon>Senticaudata</taxon>
        <taxon>Talitrida</taxon>
        <taxon>Talitroidea</taxon>
        <taxon>Hyalellidae</taxon>
        <taxon>Hyalella</taxon>
    </lineage>
</organism>
<evidence type="ECO:0000313" key="1">
    <source>
        <dbReference type="EMBL" id="KAA0199040.1"/>
    </source>
</evidence>
<comment type="caution">
    <text evidence="1">The sequence shown here is derived from an EMBL/GenBank/DDBJ whole genome shotgun (WGS) entry which is preliminary data.</text>
</comment>
<gene>
    <name evidence="1" type="ORF">HAZT_HAZT003937</name>
</gene>
<accession>A0A6A0H4P7</accession>
<dbReference type="Proteomes" id="UP000711488">
    <property type="component" value="Unassembled WGS sequence"/>
</dbReference>
<dbReference type="EMBL" id="JQDR03007161">
    <property type="protein sequence ID" value="KAA0199040.1"/>
    <property type="molecule type" value="Genomic_DNA"/>
</dbReference>
<dbReference type="InterPro" id="IPR008551">
    <property type="entry name" value="TANGO2"/>
</dbReference>
<dbReference type="GO" id="GO:0007030">
    <property type="term" value="P:Golgi organization"/>
    <property type="evidence" value="ECO:0007669"/>
    <property type="project" value="TreeGrafter"/>
</dbReference>
<dbReference type="Pfam" id="PF05742">
    <property type="entry name" value="TANGO2"/>
    <property type="match status" value="2"/>
</dbReference>
<dbReference type="GO" id="GO:0005794">
    <property type="term" value="C:Golgi apparatus"/>
    <property type="evidence" value="ECO:0007669"/>
    <property type="project" value="TreeGrafter"/>
</dbReference>
<reference evidence="1" key="2">
    <citation type="journal article" date="2018" name="Environ. Sci. Technol.">
        <title>The Toxicogenome of Hyalella azteca: A Model for Sediment Ecotoxicology and Evolutionary Toxicology.</title>
        <authorList>
            <person name="Poynton H.C."/>
            <person name="Hasenbein S."/>
            <person name="Benoit J.B."/>
            <person name="Sepulveda M.S."/>
            <person name="Poelchau M.F."/>
            <person name="Hughes D.S.T."/>
            <person name="Murali S.C."/>
            <person name="Chen S."/>
            <person name="Glastad K.M."/>
            <person name="Goodisman M.A.D."/>
            <person name="Werren J.H."/>
            <person name="Vineis J.H."/>
            <person name="Bowen J.L."/>
            <person name="Friedrich M."/>
            <person name="Jones J."/>
            <person name="Robertson H.M."/>
            <person name="Feyereisen R."/>
            <person name="Mechler-Hickson A."/>
            <person name="Mathers N."/>
            <person name="Lee C.E."/>
            <person name="Colbourne J.K."/>
            <person name="Biales A."/>
            <person name="Johnston J.S."/>
            <person name="Wellborn G.A."/>
            <person name="Rosendale A.J."/>
            <person name="Cridge A.G."/>
            <person name="Munoz-Torres M.C."/>
            <person name="Bain P.A."/>
            <person name="Manny A.R."/>
            <person name="Major K.M."/>
            <person name="Lambert F.N."/>
            <person name="Vulpe C.D."/>
            <person name="Tuck P."/>
            <person name="Blalock B.J."/>
            <person name="Lin Y.Y."/>
            <person name="Smith M.E."/>
            <person name="Ochoa-Acuna H."/>
            <person name="Chen M.M."/>
            <person name="Childers C.P."/>
            <person name="Qu J."/>
            <person name="Dugan S."/>
            <person name="Lee S.L."/>
            <person name="Chao H."/>
            <person name="Dinh H."/>
            <person name="Han Y."/>
            <person name="Doddapaneni H."/>
            <person name="Worley K.C."/>
            <person name="Muzny D.M."/>
            <person name="Gibbs R.A."/>
            <person name="Richards S."/>
        </authorList>
    </citation>
    <scope>NUCLEOTIDE SEQUENCE</scope>
    <source>
        <strain evidence="1">HAZT.00-mixed</strain>
        <tissue evidence="1">Whole organism</tissue>
    </source>
</reference>
<dbReference type="GO" id="GO:0009306">
    <property type="term" value="P:protein secretion"/>
    <property type="evidence" value="ECO:0007669"/>
    <property type="project" value="TreeGrafter"/>
</dbReference>
<reference evidence="1" key="1">
    <citation type="submission" date="2014-08" db="EMBL/GenBank/DDBJ databases">
        <authorList>
            <person name="Murali S."/>
            <person name="Richards S."/>
            <person name="Bandaranaike D."/>
            <person name="Bellair M."/>
            <person name="Blankenburg K."/>
            <person name="Chao H."/>
            <person name="Dinh H."/>
            <person name="Doddapaneni H."/>
            <person name="Dugan-Rocha S."/>
            <person name="Elkadiri S."/>
            <person name="Gnanaolivu R."/>
            <person name="Hughes D."/>
            <person name="Lee S."/>
            <person name="Li M."/>
            <person name="Ming W."/>
            <person name="Munidasa M."/>
            <person name="Muniz J."/>
            <person name="Nguyen L."/>
            <person name="Osuji N."/>
            <person name="Pu L.-L."/>
            <person name="Puazo M."/>
            <person name="Skinner E."/>
            <person name="Qu C."/>
            <person name="Quiroz J."/>
            <person name="Raj R."/>
            <person name="Weissenberger G."/>
            <person name="Xin Y."/>
            <person name="Zou X."/>
            <person name="Han Y."/>
            <person name="Worley K."/>
            <person name="Muzny D."/>
            <person name="Gibbs R."/>
        </authorList>
    </citation>
    <scope>NUCLEOTIDE SEQUENCE</scope>
    <source>
        <strain evidence="1">HAZT.00-mixed</strain>
        <tissue evidence="1">Whole organism</tissue>
    </source>
</reference>
<reference evidence="1" key="3">
    <citation type="submission" date="2019-06" db="EMBL/GenBank/DDBJ databases">
        <authorList>
            <person name="Poynton C."/>
            <person name="Hasenbein S."/>
            <person name="Benoit J.B."/>
            <person name="Sepulveda M.S."/>
            <person name="Poelchau M.F."/>
            <person name="Murali S.C."/>
            <person name="Chen S."/>
            <person name="Glastad K.M."/>
            <person name="Werren J.H."/>
            <person name="Vineis J.H."/>
            <person name="Bowen J.L."/>
            <person name="Friedrich M."/>
            <person name="Jones J."/>
            <person name="Robertson H.M."/>
            <person name="Feyereisen R."/>
            <person name="Mechler-Hickson A."/>
            <person name="Mathers N."/>
            <person name="Lee C.E."/>
            <person name="Colbourne J.K."/>
            <person name="Biales A."/>
            <person name="Johnston J.S."/>
            <person name="Wellborn G.A."/>
            <person name="Rosendale A.J."/>
            <person name="Cridge A.G."/>
            <person name="Munoz-Torres M.C."/>
            <person name="Bain P.A."/>
            <person name="Manny A.R."/>
            <person name="Major K.M."/>
            <person name="Lambert F.N."/>
            <person name="Vulpe C.D."/>
            <person name="Tuck P."/>
            <person name="Blalock B.J."/>
            <person name="Lin Y.-Y."/>
            <person name="Smith M.E."/>
            <person name="Ochoa-Acuna H."/>
            <person name="Chen M.-J.M."/>
            <person name="Childers C.P."/>
            <person name="Qu J."/>
            <person name="Dugan S."/>
            <person name="Lee S.L."/>
            <person name="Chao H."/>
            <person name="Dinh H."/>
            <person name="Han Y."/>
            <person name="Doddapaneni H."/>
            <person name="Worley K.C."/>
            <person name="Muzny D.M."/>
            <person name="Gibbs R.A."/>
            <person name="Richards S."/>
        </authorList>
    </citation>
    <scope>NUCLEOTIDE SEQUENCE</scope>
    <source>
        <strain evidence="1">HAZT.00-mixed</strain>
        <tissue evidence="1">Whole organism</tissue>
    </source>
</reference>
<dbReference type="PANTHER" id="PTHR17985">
    <property type="entry name" value="SER/THR-RICH PROTEIN T10 IN DGCR REGION"/>
    <property type="match status" value="1"/>
</dbReference>
<protein>
    <submittedName>
        <fullName evidence="1">Uncharacterized protein</fullName>
    </submittedName>
</protein>
<dbReference type="AlphaFoldDB" id="A0A6A0H4P7"/>
<name>A0A6A0H4P7_HYAAZ</name>
<dbReference type="OrthoDB" id="191601at2759"/>